<evidence type="ECO:0000256" key="1">
    <source>
        <dbReference type="SAM" id="MobiDB-lite"/>
    </source>
</evidence>
<feature type="region of interest" description="Disordered" evidence="1">
    <location>
        <begin position="122"/>
        <end position="154"/>
    </location>
</feature>
<dbReference type="RefSeq" id="XP_007704986.1">
    <property type="nucleotide sequence ID" value="XM_007706796.1"/>
</dbReference>
<proteinExistence type="predicted"/>
<reference evidence="2 3" key="1">
    <citation type="journal article" date="2012" name="PLoS Pathog.">
        <title>Diverse lifestyles and strategies of plant pathogenesis encoded in the genomes of eighteen Dothideomycetes fungi.</title>
        <authorList>
            <person name="Ohm R.A."/>
            <person name="Feau N."/>
            <person name="Henrissat B."/>
            <person name="Schoch C.L."/>
            <person name="Horwitz B.A."/>
            <person name="Barry K.W."/>
            <person name="Condon B.J."/>
            <person name="Copeland A.C."/>
            <person name="Dhillon B."/>
            <person name="Glaser F."/>
            <person name="Hesse C.N."/>
            <person name="Kosti I."/>
            <person name="LaButti K."/>
            <person name="Lindquist E.A."/>
            <person name="Lucas S."/>
            <person name="Salamov A.A."/>
            <person name="Bradshaw R.E."/>
            <person name="Ciuffetti L."/>
            <person name="Hamelin R.C."/>
            <person name="Kema G.H.J."/>
            <person name="Lawrence C."/>
            <person name="Scott J.A."/>
            <person name="Spatafora J.W."/>
            <person name="Turgeon B.G."/>
            <person name="de Wit P.J.G.M."/>
            <person name="Zhong S."/>
            <person name="Goodwin S.B."/>
            <person name="Grigoriev I.V."/>
        </authorList>
    </citation>
    <scope>NUCLEOTIDE SEQUENCE [LARGE SCALE GENOMIC DNA]</scope>
    <source>
        <strain evidence="3">ND90Pr / ATCC 201652</strain>
    </source>
</reference>
<dbReference type="AlphaFoldDB" id="M2S9I5"/>
<organism evidence="2 3">
    <name type="scientific">Cochliobolus sativus (strain ND90Pr / ATCC 201652)</name>
    <name type="common">Common root rot and spot blotch fungus</name>
    <name type="synonym">Bipolaris sorokiniana</name>
    <dbReference type="NCBI Taxonomy" id="665912"/>
    <lineage>
        <taxon>Eukaryota</taxon>
        <taxon>Fungi</taxon>
        <taxon>Dikarya</taxon>
        <taxon>Ascomycota</taxon>
        <taxon>Pezizomycotina</taxon>
        <taxon>Dothideomycetes</taxon>
        <taxon>Pleosporomycetidae</taxon>
        <taxon>Pleosporales</taxon>
        <taxon>Pleosporineae</taxon>
        <taxon>Pleosporaceae</taxon>
        <taxon>Bipolaris</taxon>
    </lineage>
</organism>
<evidence type="ECO:0000313" key="3">
    <source>
        <dbReference type="Proteomes" id="UP000016934"/>
    </source>
</evidence>
<name>M2S9I5_COCSN</name>
<dbReference type="KEGG" id="bsc:COCSADRAFT_256104"/>
<dbReference type="Proteomes" id="UP000016934">
    <property type="component" value="Unassembled WGS sequence"/>
</dbReference>
<protein>
    <submittedName>
        <fullName evidence="2">Uncharacterized protein</fullName>
    </submittedName>
</protein>
<dbReference type="EMBL" id="KB445653">
    <property type="protein sequence ID" value="EMD59210.1"/>
    <property type="molecule type" value="Genomic_DNA"/>
</dbReference>
<sequence>MYNVMRKAKPDLSKFSFSCLCRATAVVDISKYSDGADVENLVLEVDQCERDIRDRGHSRCIDRPKHNCLTLMVRSSCRGIWQFRAIIAVVDIAENANRRDVEDFVLSIDERESYVGQWDLGQSKGAKERSQAKQARFDRFDQRRRNGAGRTTVE</sequence>
<dbReference type="HOGENOM" id="CLU_1704075_0_0_1"/>
<dbReference type="GeneID" id="19135327"/>
<evidence type="ECO:0000313" key="2">
    <source>
        <dbReference type="EMBL" id="EMD59210.1"/>
    </source>
</evidence>
<accession>M2S9I5</accession>
<feature type="compositionally biased region" description="Basic and acidic residues" evidence="1">
    <location>
        <begin position="125"/>
        <end position="144"/>
    </location>
</feature>
<reference evidence="3" key="2">
    <citation type="journal article" date="2013" name="PLoS Genet.">
        <title>Comparative genome structure, secondary metabolite, and effector coding capacity across Cochliobolus pathogens.</title>
        <authorList>
            <person name="Condon B.J."/>
            <person name="Leng Y."/>
            <person name="Wu D."/>
            <person name="Bushley K.E."/>
            <person name="Ohm R.A."/>
            <person name="Otillar R."/>
            <person name="Martin J."/>
            <person name="Schackwitz W."/>
            <person name="Grimwood J."/>
            <person name="MohdZainudin N."/>
            <person name="Xue C."/>
            <person name="Wang R."/>
            <person name="Manning V.A."/>
            <person name="Dhillon B."/>
            <person name="Tu Z.J."/>
            <person name="Steffenson B.J."/>
            <person name="Salamov A."/>
            <person name="Sun H."/>
            <person name="Lowry S."/>
            <person name="LaButti K."/>
            <person name="Han J."/>
            <person name="Copeland A."/>
            <person name="Lindquist E."/>
            <person name="Barry K."/>
            <person name="Schmutz J."/>
            <person name="Baker S.E."/>
            <person name="Ciuffetti L.M."/>
            <person name="Grigoriev I.V."/>
            <person name="Zhong S."/>
            <person name="Turgeon B.G."/>
        </authorList>
    </citation>
    <scope>NUCLEOTIDE SEQUENCE [LARGE SCALE GENOMIC DNA]</scope>
    <source>
        <strain evidence="3">ND90Pr / ATCC 201652</strain>
    </source>
</reference>
<keyword evidence="3" id="KW-1185">Reference proteome</keyword>
<gene>
    <name evidence="2" type="ORF">COCSADRAFT_256104</name>
</gene>